<protein>
    <submittedName>
        <fullName evidence="1">Uncharacterized protein</fullName>
    </submittedName>
</protein>
<dbReference type="OrthoDB" id="7063626at2"/>
<proteinExistence type="predicted"/>
<evidence type="ECO:0000313" key="1">
    <source>
        <dbReference type="EMBL" id="EOQ68869.1"/>
    </source>
</evidence>
<name>R8YHV4_ACIPI</name>
<dbReference type="Proteomes" id="UP000014024">
    <property type="component" value="Unassembled WGS sequence"/>
</dbReference>
<dbReference type="EMBL" id="APQM01000007">
    <property type="protein sequence ID" value="EOQ68869.1"/>
    <property type="molecule type" value="Genomic_DNA"/>
</dbReference>
<dbReference type="HOGENOM" id="CLU_1293146_0_0_6"/>
<accession>R8YHV4</accession>
<comment type="caution">
    <text evidence="1">The sequence shown here is derived from an EMBL/GenBank/DDBJ whole genome shotgun (WGS) entry which is preliminary data.</text>
</comment>
<dbReference type="RefSeq" id="WP_016141595.1">
    <property type="nucleotide sequence ID" value="NZ_KB976987.1"/>
</dbReference>
<organism evidence="1 2">
    <name type="scientific">Acinetobacter pittii ANC 4050</name>
    <dbReference type="NCBI Taxonomy" id="1217691"/>
    <lineage>
        <taxon>Bacteria</taxon>
        <taxon>Pseudomonadati</taxon>
        <taxon>Pseudomonadota</taxon>
        <taxon>Gammaproteobacteria</taxon>
        <taxon>Moraxellales</taxon>
        <taxon>Moraxellaceae</taxon>
        <taxon>Acinetobacter</taxon>
        <taxon>Acinetobacter calcoaceticus/baumannii complex</taxon>
    </lineage>
</organism>
<dbReference type="AlphaFoldDB" id="R8YHV4"/>
<dbReference type="PATRIC" id="fig|1217691.3.peg.1566"/>
<gene>
    <name evidence="1" type="ORF">F931_01587</name>
</gene>
<reference evidence="1 2" key="1">
    <citation type="submission" date="2013-02" db="EMBL/GenBank/DDBJ databases">
        <title>The Genome Sequence of Acinetobacter sp. ANC 4050.</title>
        <authorList>
            <consortium name="The Broad Institute Genome Sequencing Platform"/>
            <consortium name="The Broad Institute Genome Sequencing Center for Infectious Disease"/>
            <person name="Cerqueira G."/>
            <person name="Feldgarden M."/>
            <person name="Courvalin P."/>
            <person name="Perichon B."/>
            <person name="Grillot-Courvalin C."/>
            <person name="Clermont D."/>
            <person name="Rocha E."/>
            <person name="Yoon E.-J."/>
            <person name="Nemec A."/>
            <person name="Walker B."/>
            <person name="Young S.K."/>
            <person name="Zeng Q."/>
            <person name="Gargeya S."/>
            <person name="Fitzgerald M."/>
            <person name="Haas B."/>
            <person name="Abouelleil A."/>
            <person name="Alvarado L."/>
            <person name="Arachchi H.M."/>
            <person name="Berlin A.M."/>
            <person name="Chapman S.B."/>
            <person name="Dewar J."/>
            <person name="Goldberg J."/>
            <person name="Griggs A."/>
            <person name="Gujja S."/>
            <person name="Hansen M."/>
            <person name="Howarth C."/>
            <person name="Imamovic A."/>
            <person name="Larimer J."/>
            <person name="McCowan C."/>
            <person name="Murphy C."/>
            <person name="Neiman D."/>
            <person name="Pearson M."/>
            <person name="Priest M."/>
            <person name="Roberts A."/>
            <person name="Saif S."/>
            <person name="Shea T."/>
            <person name="Sisk P."/>
            <person name="Sykes S."/>
            <person name="Wortman J."/>
            <person name="Nusbaum C."/>
            <person name="Birren B."/>
        </authorList>
    </citation>
    <scope>NUCLEOTIDE SEQUENCE [LARGE SCALE GENOMIC DNA]</scope>
    <source>
        <strain evidence="1 2">ANC 4050</strain>
    </source>
</reference>
<evidence type="ECO:0000313" key="2">
    <source>
        <dbReference type="Proteomes" id="UP000014024"/>
    </source>
</evidence>
<sequence>MRTIDYIFTIEVPDCNQDFHIIEEIKNSCNDKNIRVISADFFYKDIFLSILEGNDLVTSMEMLVGPNDKNELVEKLASEFSKLKNEKQLLIIDPYFFDGGIETIDLFIKIFEKSNLNPFFLKIISRENLGNKNKSKIEENIRIFKDKIFYQFGIDVEIQKTDEFHDRFWLGIESEIGILMGTSLNGLAKKICLVHEIEKQDVKEILSTCSNLELI</sequence>